<feature type="region of interest" description="Disordered" evidence="1">
    <location>
        <begin position="120"/>
        <end position="178"/>
    </location>
</feature>
<dbReference type="Proteomes" id="UP000199076">
    <property type="component" value="Unassembled WGS sequence"/>
</dbReference>
<organism evidence="2 3">
    <name type="scientific">Halorientalis regularis</name>
    <dbReference type="NCBI Taxonomy" id="660518"/>
    <lineage>
        <taxon>Archaea</taxon>
        <taxon>Methanobacteriati</taxon>
        <taxon>Methanobacteriota</taxon>
        <taxon>Stenosarchaea group</taxon>
        <taxon>Halobacteria</taxon>
        <taxon>Halobacteriales</taxon>
        <taxon>Haloarculaceae</taxon>
        <taxon>Halorientalis</taxon>
    </lineage>
</organism>
<evidence type="ECO:0000313" key="2">
    <source>
        <dbReference type="EMBL" id="SDF76696.1"/>
    </source>
</evidence>
<feature type="compositionally biased region" description="Acidic residues" evidence="1">
    <location>
        <begin position="137"/>
        <end position="154"/>
    </location>
</feature>
<dbReference type="AlphaFoldDB" id="A0A1G7NRT7"/>
<evidence type="ECO:0000313" key="3">
    <source>
        <dbReference type="Proteomes" id="UP000199076"/>
    </source>
</evidence>
<gene>
    <name evidence="2" type="ORF">SAMN05216218_109112</name>
</gene>
<protein>
    <submittedName>
        <fullName evidence="2">Uncharacterized protein</fullName>
    </submittedName>
</protein>
<dbReference type="EMBL" id="FNBK01000009">
    <property type="protein sequence ID" value="SDF76696.1"/>
    <property type="molecule type" value="Genomic_DNA"/>
</dbReference>
<accession>A0A1G7NRT7</accession>
<dbReference type="Pfam" id="PF19120">
    <property type="entry name" value="DUF5804"/>
    <property type="match status" value="1"/>
</dbReference>
<sequence>MLRGPVPTSVTQVCLVGDPEVNLRYELLSRETARNALATYDLREPFENTVAVETVSLGAAVALLNDLNWYLVRFTRDAFVREPSVSETEWLSRDLAVAVRDDELSADETGRFLRIYGVEYESDRDDGGPPDTVSSDGDTDAGESETDDEPDDTTVETAPALVEPMYAARTGPELPEYDLQDVSDTLVVRVAEAEFGGEKQR</sequence>
<evidence type="ECO:0000256" key="1">
    <source>
        <dbReference type="SAM" id="MobiDB-lite"/>
    </source>
</evidence>
<proteinExistence type="predicted"/>
<name>A0A1G7NRT7_9EURY</name>
<dbReference type="InterPro" id="IPR043827">
    <property type="entry name" value="DUF5804"/>
</dbReference>
<dbReference type="STRING" id="660518.SAMN05216218_109112"/>
<keyword evidence="3" id="KW-1185">Reference proteome</keyword>
<reference evidence="3" key="1">
    <citation type="submission" date="2016-10" db="EMBL/GenBank/DDBJ databases">
        <authorList>
            <person name="Varghese N."/>
            <person name="Submissions S."/>
        </authorList>
    </citation>
    <scope>NUCLEOTIDE SEQUENCE [LARGE SCALE GENOMIC DNA]</scope>
    <source>
        <strain evidence="3">IBRC-M 10760</strain>
    </source>
</reference>